<organism evidence="1 2">
    <name type="scientific">Mariniradius sediminis</name>
    <dbReference type="NCBI Taxonomy" id="2909237"/>
    <lineage>
        <taxon>Bacteria</taxon>
        <taxon>Pseudomonadati</taxon>
        <taxon>Bacteroidota</taxon>
        <taxon>Cytophagia</taxon>
        <taxon>Cytophagales</taxon>
        <taxon>Cyclobacteriaceae</taxon>
        <taxon>Mariniradius</taxon>
    </lineage>
</organism>
<dbReference type="InterPro" id="IPR036641">
    <property type="entry name" value="HPT_dom_sf"/>
</dbReference>
<keyword evidence="2" id="KW-1185">Reference proteome</keyword>
<accession>A0ABS9BTZ7</accession>
<evidence type="ECO:0000313" key="2">
    <source>
        <dbReference type="Proteomes" id="UP001201449"/>
    </source>
</evidence>
<comment type="caution">
    <text evidence="1">The sequence shown here is derived from an EMBL/GenBank/DDBJ whole genome shotgun (WGS) entry which is preliminary data.</text>
</comment>
<evidence type="ECO:0008006" key="3">
    <source>
        <dbReference type="Google" id="ProtNLM"/>
    </source>
</evidence>
<dbReference type="SUPFAM" id="SSF47226">
    <property type="entry name" value="Histidine-containing phosphotransfer domain, HPT domain"/>
    <property type="match status" value="1"/>
</dbReference>
<dbReference type="Proteomes" id="UP001201449">
    <property type="component" value="Unassembled WGS sequence"/>
</dbReference>
<proteinExistence type="predicted"/>
<dbReference type="Gene3D" id="1.20.120.160">
    <property type="entry name" value="HPT domain"/>
    <property type="match status" value="1"/>
</dbReference>
<name>A0ABS9BTZ7_9BACT</name>
<reference evidence="1 2" key="1">
    <citation type="submission" date="2022-01" db="EMBL/GenBank/DDBJ databases">
        <title>Mariniradius saccharolyticus sp. nov., isolated from sediment of a river.</title>
        <authorList>
            <person name="Liu H."/>
        </authorList>
    </citation>
    <scope>NUCLEOTIDE SEQUENCE [LARGE SCALE GENOMIC DNA]</scope>
    <source>
        <strain evidence="1 2">RY-2</strain>
    </source>
</reference>
<evidence type="ECO:0000313" key="1">
    <source>
        <dbReference type="EMBL" id="MCF1750942.1"/>
    </source>
</evidence>
<protein>
    <recommendedName>
        <fullName evidence="3">Hpt domain-containing protein</fullName>
    </recommendedName>
</protein>
<dbReference type="RefSeq" id="WP_234860997.1">
    <property type="nucleotide sequence ID" value="NZ_JAKEVZ010000005.1"/>
</dbReference>
<dbReference type="EMBL" id="JAKEVZ010000005">
    <property type="protein sequence ID" value="MCF1750942.1"/>
    <property type="molecule type" value="Genomic_DNA"/>
</dbReference>
<sequence>MSTNPPPVNFERVEEMAEGDADFRAELISALFKSLSELKEKYLEGAEKHDLEILSQIRHKVKPALALFEIQTVEGIIQEGKQILQEQGFGEAFLEHLSQFLDAIDDAVAVVEAELGNTPEA</sequence>
<gene>
    <name evidence="1" type="ORF">L0U89_07650</name>
</gene>